<evidence type="ECO:0000313" key="3">
    <source>
        <dbReference type="EMBL" id="KAG5852069.1"/>
    </source>
</evidence>
<organism evidence="3 4">
    <name type="scientific">Anguilla anguilla</name>
    <name type="common">European freshwater eel</name>
    <name type="synonym">Muraena anguilla</name>
    <dbReference type="NCBI Taxonomy" id="7936"/>
    <lineage>
        <taxon>Eukaryota</taxon>
        <taxon>Metazoa</taxon>
        <taxon>Chordata</taxon>
        <taxon>Craniata</taxon>
        <taxon>Vertebrata</taxon>
        <taxon>Euteleostomi</taxon>
        <taxon>Actinopterygii</taxon>
        <taxon>Neopterygii</taxon>
        <taxon>Teleostei</taxon>
        <taxon>Anguilliformes</taxon>
        <taxon>Anguillidae</taxon>
        <taxon>Anguilla</taxon>
    </lineage>
</organism>
<feature type="chain" id="PRO_5039644393" description="ZP domain-containing protein" evidence="1">
    <location>
        <begin position="26"/>
        <end position="766"/>
    </location>
</feature>
<dbReference type="Pfam" id="PF23344">
    <property type="entry name" value="ZP-N"/>
    <property type="match status" value="1"/>
</dbReference>
<comment type="caution">
    <text evidence="3">The sequence shown here is derived from an EMBL/GenBank/DDBJ whole genome shotgun (WGS) entry which is preliminary data.</text>
</comment>
<evidence type="ECO:0000256" key="1">
    <source>
        <dbReference type="SAM" id="SignalP"/>
    </source>
</evidence>
<dbReference type="Pfam" id="PF26562">
    <property type="entry name" value="Ig-like"/>
    <property type="match status" value="1"/>
</dbReference>
<dbReference type="PANTHER" id="PTHR47130">
    <property type="entry name" value="SI:DKEY-19B23.11-RELATED"/>
    <property type="match status" value="1"/>
</dbReference>
<dbReference type="InterPro" id="IPR055356">
    <property type="entry name" value="ZP-N"/>
</dbReference>
<proteinExistence type="predicted"/>
<evidence type="ECO:0000259" key="2">
    <source>
        <dbReference type="PROSITE" id="PS51034"/>
    </source>
</evidence>
<gene>
    <name evidence="3" type="ORF">ANANG_G00058510</name>
</gene>
<dbReference type="InterPro" id="IPR001507">
    <property type="entry name" value="ZP_dom"/>
</dbReference>
<dbReference type="PANTHER" id="PTHR47130:SF6">
    <property type="entry name" value="EGG ENVELOPE GLYCOPROTEIN-LIKE PRECURSOR"/>
    <property type="match status" value="1"/>
</dbReference>
<protein>
    <recommendedName>
        <fullName evidence="2">ZP domain-containing protein</fullName>
    </recommendedName>
</protein>
<feature type="signal peptide" evidence="1">
    <location>
        <begin position="1"/>
        <end position="25"/>
    </location>
</feature>
<dbReference type="PROSITE" id="PS51034">
    <property type="entry name" value="ZP_2"/>
    <property type="match status" value="1"/>
</dbReference>
<accession>A0A9D3MNG2</accession>
<dbReference type="Proteomes" id="UP001044222">
    <property type="component" value="Unassembled WGS sequence"/>
</dbReference>
<dbReference type="InterPro" id="IPR058876">
    <property type="entry name" value="Ig-like_ZP"/>
</dbReference>
<dbReference type="Gene3D" id="2.60.40.3210">
    <property type="entry name" value="Zona pellucida, ZP-N domain"/>
    <property type="match status" value="1"/>
</dbReference>
<keyword evidence="1" id="KW-0732">Signal</keyword>
<dbReference type="AlphaFoldDB" id="A0A9D3MNG2"/>
<feature type="domain" description="ZP" evidence="2">
    <location>
        <begin position="605"/>
        <end position="766"/>
    </location>
</feature>
<evidence type="ECO:0000313" key="4">
    <source>
        <dbReference type="Proteomes" id="UP001044222"/>
    </source>
</evidence>
<dbReference type="EMBL" id="JAFIRN010000003">
    <property type="protein sequence ID" value="KAG5852069.1"/>
    <property type="molecule type" value="Genomic_DNA"/>
</dbReference>
<name>A0A9D3MNG2_ANGAN</name>
<sequence>MVAMPLGFYFVVCLLTLLLAVSVHCNNVPEGVSVECRDRYLWVSIEKPLADRLVQIEAFDDTGVYPITEKYKSECGYTCTYDDLTGNSILRASYLSCHTPNPTDEVFVFNFNLIIRDYDVMVSVPLSKTCTLSLPWSPREVICEHKYMEVSVRNMPCTSSGKTSEIWGATLSVAHESATHAYKVLFLKGGEEVASMSIDDARMHGYVIDATEERIVFRAAYAQPDSEIKMINGIPVEVVHATVFFRRSWMVMIIDLTGACTTNLSSFDGERLLWETPMVLTPLMYNHSGFMSQQMRLGLEGQLLDMSTMNDWGYLLDIIGDSVWISVPYSAKGGYRWSFVQQNTYHEYYSVNLYYEHVFMDGSGRLTRFRQVKKLASPLLFQVPFTIDQTIIEEHHFTVYLGNFPYDVELLAVVLNGELFTVPEAILSGYPITNIPHSNGTHAYVIRVPFEDALVQKMYFSEGFLQYSLAINYTLNIMPQDPYYHSASVIAQIKDVFPPDFNGVCTETGIIFKMDHQKAGYLWEIGIGHYPLSTELAAQRGYILHNDSQSLILEVPVFTIGYIYEDISLTQFFGTFEILSRDAKTLEIQKSTAKRCLFKTDELIVCSPNGVVTVVASMTVTLPKTEPRRATLLDANCGPEEFDGTRVLFAFKVNTCGTRVMVDDSYVTYENEILVNRELLPEGAPVITRDADYRLTVRCHYPVNDVHQLFVDRKFKCAQKNYRSTYHSHYSLSKGYNRICACSVYSGHSGMKNLLRGNWKPDLDTK</sequence>
<keyword evidence="4" id="KW-1185">Reference proteome</keyword>
<reference evidence="3" key="1">
    <citation type="submission" date="2021-01" db="EMBL/GenBank/DDBJ databases">
        <title>A chromosome-scale assembly of European eel, Anguilla anguilla.</title>
        <authorList>
            <person name="Henkel C."/>
            <person name="Jong-Raadsen S.A."/>
            <person name="Dufour S."/>
            <person name="Weltzien F.-A."/>
            <person name="Palstra A.P."/>
            <person name="Pelster B."/>
            <person name="Spaink H.P."/>
            <person name="Van Den Thillart G.E."/>
            <person name="Jansen H."/>
            <person name="Zahm M."/>
            <person name="Klopp C."/>
            <person name="Cedric C."/>
            <person name="Louis A."/>
            <person name="Berthelot C."/>
            <person name="Parey E."/>
            <person name="Roest Crollius H."/>
            <person name="Montfort J."/>
            <person name="Robinson-Rechavi M."/>
            <person name="Bucao C."/>
            <person name="Bouchez O."/>
            <person name="Gislard M."/>
            <person name="Lluch J."/>
            <person name="Milhes M."/>
            <person name="Lampietro C."/>
            <person name="Lopez Roques C."/>
            <person name="Donnadieu C."/>
            <person name="Braasch I."/>
            <person name="Desvignes T."/>
            <person name="Postlethwait J."/>
            <person name="Bobe J."/>
            <person name="Guiguen Y."/>
            <person name="Dirks R."/>
        </authorList>
    </citation>
    <scope>NUCLEOTIDE SEQUENCE</scope>
    <source>
        <strain evidence="3">Tag_6206</strain>
        <tissue evidence="3">Liver</tissue>
    </source>
</reference>